<dbReference type="RefSeq" id="WP_007261057.1">
    <property type="nucleotide sequence ID" value="NZ_AOHZ01000086.1"/>
</dbReference>
<dbReference type="AlphaFoldDB" id="L9WLZ6"/>
<comment type="caution">
    <text evidence="3">The sequence shown here is derived from an EMBL/GenBank/DDBJ whole genome shotgun (WGS) entry which is preliminary data.</text>
</comment>
<feature type="region of interest" description="Disordered" evidence="1">
    <location>
        <begin position="341"/>
        <end position="367"/>
    </location>
</feature>
<accession>L9WLZ6</accession>
<evidence type="ECO:0000313" key="4">
    <source>
        <dbReference type="Proteomes" id="UP000011602"/>
    </source>
</evidence>
<dbReference type="Proteomes" id="UP000011602">
    <property type="component" value="Unassembled WGS sequence"/>
</dbReference>
<dbReference type="PANTHER" id="PTHR42889">
    <property type="entry name" value="BLR3681 PROTEIN"/>
    <property type="match status" value="1"/>
</dbReference>
<gene>
    <name evidence="3" type="ORF">C493_19006</name>
</gene>
<dbReference type="EMBL" id="AOHZ01000086">
    <property type="protein sequence ID" value="ELY50407.1"/>
    <property type="molecule type" value="Genomic_DNA"/>
</dbReference>
<dbReference type="InterPro" id="IPR032466">
    <property type="entry name" value="Metal_Hydrolase"/>
</dbReference>
<dbReference type="OrthoDB" id="34429at2157"/>
<dbReference type="SUPFAM" id="SSF51556">
    <property type="entry name" value="Metallo-dependent hydrolases"/>
    <property type="match status" value="1"/>
</dbReference>
<sequence>MIDLEETFVYDAVTHAYNLEPANYRNEQHAEGITEMLYGTVDGVMPEEYSLEPEGFVRDWSVEETANMLFRESYTDMSTFHPVPMYAFHDGLVANEKAGDVVDRWPDRFRSYAAVDPLRDEWEETLEEQVESFDPIGVKLYPSHWSADHHEGWSMGDPDVAFPVFEKAIDLGIDLIDIHKAIPFGPVPRGPYHPRDVDVAAESFPDLDFSIVHGGFAFTEETAWQLARFPNVHVNLEGVPPILLGNERRFAEILAELISLVGEDGMDRLFWSSGAMSVHPRPQLEAFRDFEFPDDVRKNTSTMGELPRLTDEHKRKILGENYAELIGLDIDDARSRIDGDEFDRHRSEDGLAEPYSTTDAIEAEEVA</sequence>
<name>L9WLZ6_9EURY</name>
<protein>
    <recommendedName>
        <fullName evidence="2">Amidohydrolase-related domain-containing protein</fullName>
    </recommendedName>
</protein>
<dbReference type="PANTHER" id="PTHR42889:SF1">
    <property type="entry name" value="BLR3681 PROTEIN"/>
    <property type="match status" value="1"/>
</dbReference>
<evidence type="ECO:0000256" key="1">
    <source>
        <dbReference type="SAM" id="MobiDB-lite"/>
    </source>
</evidence>
<dbReference type="Gene3D" id="3.20.20.140">
    <property type="entry name" value="Metal-dependent hydrolases"/>
    <property type="match status" value="1"/>
</dbReference>
<evidence type="ECO:0000259" key="2">
    <source>
        <dbReference type="Pfam" id="PF04909"/>
    </source>
</evidence>
<evidence type="ECO:0000313" key="3">
    <source>
        <dbReference type="EMBL" id="ELY50407.1"/>
    </source>
</evidence>
<dbReference type="Pfam" id="PF04909">
    <property type="entry name" value="Amidohydro_2"/>
    <property type="match status" value="1"/>
</dbReference>
<dbReference type="InterPro" id="IPR006680">
    <property type="entry name" value="Amidohydro-rel"/>
</dbReference>
<dbReference type="GO" id="GO:0016787">
    <property type="term" value="F:hydrolase activity"/>
    <property type="evidence" value="ECO:0007669"/>
    <property type="project" value="InterPro"/>
</dbReference>
<organism evidence="3 4">
    <name type="scientific">Natronolimnohabitans innermongolicus JCM 12255</name>
    <dbReference type="NCBI Taxonomy" id="1227499"/>
    <lineage>
        <taxon>Archaea</taxon>
        <taxon>Methanobacteriati</taxon>
        <taxon>Methanobacteriota</taxon>
        <taxon>Stenosarchaea group</taxon>
        <taxon>Halobacteria</taxon>
        <taxon>Halobacteriales</taxon>
        <taxon>Natrialbaceae</taxon>
        <taxon>Natronolimnohabitans</taxon>
    </lineage>
</organism>
<keyword evidence="4" id="KW-1185">Reference proteome</keyword>
<proteinExistence type="predicted"/>
<feature type="domain" description="Amidohydrolase-related" evidence="2">
    <location>
        <begin position="94"/>
        <end position="327"/>
    </location>
</feature>
<reference evidence="3 4" key="1">
    <citation type="journal article" date="2014" name="PLoS Genet.">
        <title>Phylogenetically driven sequencing of extremely halophilic archaea reveals strategies for static and dynamic osmo-response.</title>
        <authorList>
            <person name="Becker E.A."/>
            <person name="Seitzer P.M."/>
            <person name="Tritt A."/>
            <person name="Larsen D."/>
            <person name="Krusor M."/>
            <person name="Yao A.I."/>
            <person name="Wu D."/>
            <person name="Madern D."/>
            <person name="Eisen J.A."/>
            <person name="Darling A.E."/>
            <person name="Facciotti M.T."/>
        </authorList>
    </citation>
    <scope>NUCLEOTIDE SEQUENCE [LARGE SCALE GENOMIC DNA]</scope>
    <source>
        <strain evidence="3 4">JCM 12255</strain>
    </source>
</reference>
<dbReference type="STRING" id="1227499.C493_19006"/>
<dbReference type="eggNOG" id="arCOG01930">
    <property type="taxonomic scope" value="Archaea"/>
</dbReference>